<keyword evidence="9" id="KW-0472">Membrane</keyword>
<keyword evidence="12" id="KW-1185">Reference proteome</keyword>
<evidence type="ECO:0000256" key="5">
    <source>
        <dbReference type="ARBA" id="ARBA00022741"/>
    </source>
</evidence>
<dbReference type="RefSeq" id="WP_200800095.1">
    <property type="nucleotide sequence ID" value="NZ_FQVU01000002.1"/>
</dbReference>
<keyword evidence="7" id="KW-0067">ATP-binding</keyword>
<keyword evidence="9" id="KW-0812">Transmembrane</keyword>
<keyword evidence="9" id="KW-1133">Transmembrane helix</keyword>
<dbReference type="GO" id="GO:0016020">
    <property type="term" value="C:membrane"/>
    <property type="evidence" value="ECO:0007669"/>
    <property type="project" value="InterPro"/>
</dbReference>
<dbReference type="Pfam" id="PF07730">
    <property type="entry name" value="HisKA_3"/>
    <property type="match status" value="1"/>
</dbReference>
<evidence type="ECO:0000259" key="10">
    <source>
        <dbReference type="Pfam" id="PF07730"/>
    </source>
</evidence>
<feature type="domain" description="Signal transduction histidine kinase subgroup 3 dimerisation and phosphoacceptor" evidence="10">
    <location>
        <begin position="209"/>
        <end position="274"/>
    </location>
</feature>
<keyword evidence="5" id="KW-0547">Nucleotide-binding</keyword>
<evidence type="ECO:0000256" key="7">
    <source>
        <dbReference type="ARBA" id="ARBA00022840"/>
    </source>
</evidence>
<reference evidence="11 12" key="1">
    <citation type="submission" date="2016-11" db="EMBL/GenBank/DDBJ databases">
        <authorList>
            <person name="Jaros S."/>
            <person name="Januszkiewicz K."/>
            <person name="Wedrychowicz H."/>
        </authorList>
    </citation>
    <scope>NUCLEOTIDE SEQUENCE [LARGE SCALE GENOMIC DNA]</scope>
    <source>
        <strain evidence="11 12">DSM 45627</strain>
    </source>
</reference>
<sequence>MSDTGRLRSGLAYPHLVPATLLPPEDPSRATRTRRTWRDRVVDTLLFLLAAGTGLLAFAANEDDAVHSLSPVLGTVDLLLGGVACVALWGRRRWPVGVGVLTALLSTVSVTSAPASVVGLFGVAVHRRTTVALLLVVVNLGASAVFTLVRPSTTSFWVMMLFSVGFVAVVTAWGMFVRARRQLVWTLRERAERAEAEQRMLAEQARTAERTRIAREMHDVLAHRISMLALHAGGLQLRPDLPPEQVAQTAGLLRETAHQALEELRGVIGVLRESPDGTVDTAPGAPAAAAPQPTLHDIARLVADTRRAGARIEFVMDVAAAAEPPGTLGRDAYRIVQEALTNVAKHATGTATTVRVAGAPGAGLRVQVRNRLPLAPETSLPGSGTGLLGLRERVNLTGGTLEHGPTGAGEFVVDARLTWR</sequence>
<dbReference type="InterPro" id="IPR011712">
    <property type="entry name" value="Sig_transdc_His_kin_sub3_dim/P"/>
</dbReference>
<dbReference type="GO" id="GO:0000155">
    <property type="term" value="F:phosphorelay sensor kinase activity"/>
    <property type="evidence" value="ECO:0007669"/>
    <property type="project" value="InterPro"/>
</dbReference>
<feature type="transmembrane region" description="Helical" evidence="9">
    <location>
        <begin position="101"/>
        <end position="125"/>
    </location>
</feature>
<keyword evidence="3" id="KW-0597">Phosphoprotein</keyword>
<evidence type="ECO:0000256" key="1">
    <source>
        <dbReference type="ARBA" id="ARBA00000085"/>
    </source>
</evidence>
<dbReference type="Proteomes" id="UP000186132">
    <property type="component" value="Unassembled WGS sequence"/>
</dbReference>
<dbReference type="GO" id="GO:0005524">
    <property type="term" value="F:ATP binding"/>
    <property type="evidence" value="ECO:0007669"/>
    <property type="project" value="UniProtKB-KW"/>
</dbReference>
<evidence type="ECO:0000256" key="4">
    <source>
        <dbReference type="ARBA" id="ARBA00022679"/>
    </source>
</evidence>
<dbReference type="InterPro" id="IPR050482">
    <property type="entry name" value="Sensor_HK_TwoCompSys"/>
</dbReference>
<gene>
    <name evidence="11" type="ORF">SAMN05443575_1540</name>
</gene>
<dbReference type="Gene3D" id="1.20.5.1930">
    <property type="match status" value="1"/>
</dbReference>
<dbReference type="PANTHER" id="PTHR24421">
    <property type="entry name" value="NITRATE/NITRITE SENSOR PROTEIN NARX-RELATED"/>
    <property type="match status" value="1"/>
</dbReference>
<evidence type="ECO:0000256" key="8">
    <source>
        <dbReference type="ARBA" id="ARBA00023012"/>
    </source>
</evidence>
<comment type="catalytic activity">
    <reaction evidence="1">
        <text>ATP + protein L-histidine = ADP + protein N-phospho-L-histidine.</text>
        <dbReference type="EC" id="2.7.13.3"/>
    </reaction>
</comment>
<dbReference type="InterPro" id="IPR036890">
    <property type="entry name" value="HATPase_C_sf"/>
</dbReference>
<feature type="transmembrane region" description="Helical" evidence="9">
    <location>
        <begin position="41"/>
        <end position="60"/>
    </location>
</feature>
<evidence type="ECO:0000256" key="9">
    <source>
        <dbReference type="SAM" id="Phobius"/>
    </source>
</evidence>
<organism evidence="11 12">
    <name type="scientific">Jatrophihabitans endophyticus</name>
    <dbReference type="NCBI Taxonomy" id="1206085"/>
    <lineage>
        <taxon>Bacteria</taxon>
        <taxon>Bacillati</taxon>
        <taxon>Actinomycetota</taxon>
        <taxon>Actinomycetes</taxon>
        <taxon>Jatrophihabitantales</taxon>
        <taxon>Jatrophihabitantaceae</taxon>
        <taxon>Jatrophihabitans</taxon>
    </lineage>
</organism>
<dbReference type="STRING" id="1206085.SAMN05443575_1540"/>
<evidence type="ECO:0000256" key="3">
    <source>
        <dbReference type="ARBA" id="ARBA00022553"/>
    </source>
</evidence>
<keyword evidence="6 11" id="KW-0418">Kinase</keyword>
<evidence type="ECO:0000256" key="2">
    <source>
        <dbReference type="ARBA" id="ARBA00012438"/>
    </source>
</evidence>
<feature type="transmembrane region" description="Helical" evidence="9">
    <location>
        <begin position="156"/>
        <end position="176"/>
    </location>
</feature>
<feature type="transmembrane region" description="Helical" evidence="9">
    <location>
        <begin position="72"/>
        <end position="89"/>
    </location>
</feature>
<dbReference type="Gene3D" id="3.30.565.10">
    <property type="entry name" value="Histidine kinase-like ATPase, C-terminal domain"/>
    <property type="match status" value="1"/>
</dbReference>
<dbReference type="AlphaFoldDB" id="A0A1M5HJD0"/>
<evidence type="ECO:0000313" key="11">
    <source>
        <dbReference type="EMBL" id="SHG16064.1"/>
    </source>
</evidence>
<dbReference type="CDD" id="cd16917">
    <property type="entry name" value="HATPase_UhpB-NarQ-NarX-like"/>
    <property type="match status" value="1"/>
</dbReference>
<keyword evidence="8" id="KW-0902">Two-component regulatory system</keyword>
<evidence type="ECO:0000256" key="6">
    <source>
        <dbReference type="ARBA" id="ARBA00022777"/>
    </source>
</evidence>
<dbReference type="SUPFAM" id="SSF55874">
    <property type="entry name" value="ATPase domain of HSP90 chaperone/DNA topoisomerase II/histidine kinase"/>
    <property type="match status" value="1"/>
</dbReference>
<feature type="transmembrane region" description="Helical" evidence="9">
    <location>
        <begin position="131"/>
        <end position="149"/>
    </location>
</feature>
<dbReference type="EMBL" id="FQVU01000002">
    <property type="protein sequence ID" value="SHG16064.1"/>
    <property type="molecule type" value="Genomic_DNA"/>
</dbReference>
<accession>A0A1M5HJD0</accession>
<keyword evidence="4" id="KW-0808">Transferase</keyword>
<name>A0A1M5HJD0_9ACTN</name>
<dbReference type="EC" id="2.7.13.3" evidence="2"/>
<proteinExistence type="predicted"/>
<protein>
    <recommendedName>
        <fullName evidence="2">histidine kinase</fullName>
        <ecNumber evidence="2">2.7.13.3</ecNumber>
    </recommendedName>
</protein>
<dbReference type="GO" id="GO:0046983">
    <property type="term" value="F:protein dimerization activity"/>
    <property type="evidence" value="ECO:0007669"/>
    <property type="project" value="InterPro"/>
</dbReference>
<dbReference type="PANTHER" id="PTHR24421:SF10">
    <property type="entry name" value="NITRATE_NITRITE SENSOR PROTEIN NARQ"/>
    <property type="match status" value="1"/>
</dbReference>
<evidence type="ECO:0000313" key="12">
    <source>
        <dbReference type="Proteomes" id="UP000186132"/>
    </source>
</evidence>